<dbReference type="InterPro" id="IPR011004">
    <property type="entry name" value="Trimer_LpxA-like_sf"/>
</dbReference>
<sequence>MGDNNHIGPFCYLTGGLTIGDDNWFESHCAVGTRPEHQEFWHSDGKTKIGNNNMFREHITIHSGTEGLTSIGSNVIMLRGAHIAHDCVIEDGVTLSVNAIMLGHVHVMKHSNCGSGCQIHQYQVIGSYSMIGMGCVVPKKTKLEAGHTWVGNPARRLKTNMYALDKFNVDDYMLVEETARWAKLLKEHGL</sequence>
<name>A0A382W1W1_9ZZZZ</name>
<dbReference type="PANTHER" id="PTHR43480:SF1">
    <property type="entry name" value="ACYL-[ACYL-CARRIER-PROTEIN]--UDP-N-ACETYLGLUCOSAMINE O-ACYLTRANSFERASE, MITOCHONDRIAL-RELATED"/>
    <property type="match status" value="1"/>
</dbReference>
<gene>
    <name evidence="1" type="ORF">METZ01_LOCUS404975</name>
</gene>
<dbReference type="GO" id="GO:0008780">
    <property type="term" value="F:acyl-[acyl-carrier-protein]-UDP-N-acetylglucosamine O-acyltransferase activity"/>
    <property type="evidence" value="ECO:0007669"/>
    <property type="project" value="InterPro"/>
</dbReference>
<accession>A0A382W1W1</accession>
<dbReference type="EMBL" id="UINC01155963">
    <property type="protein sequence ID" value="SVD52121.1"/>
    <property type="molecule type" value="Genomic_DNA"/>
</dbReference>
<evidence type="ECO:0000313" key="1">
    <source>
        <dbReference type="EMBL" id="SVD52121.1"/>
    </source>
</evidence>
<reference evidence="1" key="1">
    <citation type="submission" date="2018-05" db="EMBL/GenBank/DDBJ databases">
        <authorList>
            <person name="Lanie J.A."/>
            <person name="Ng W.-L."/>
            <person name="Kazmierczak K.M."/>
            <person name="Andrzejewski T.M."/>
            <person name="Davidsen T.M."/>
            <person name="Wayne K.J."/>
            <person name="Tettelin H."/>
            <person name="Glass J.I."/>
            <person name="Rusch D."/>
            <person name="Podicherti R."/>
            <person name="Tsui H.-C.T."/>
            <person name="Winkler M.E."/>
        </authorList>
    </citation>
    <scope>NUCLEOTIDE SEQUENCE</scope>
</reference>
<dbReference type="Gene3D" id="2.160.10.10">
    <property type="entry name" value="Hexapeptide repeat proteins"/>
    <property type="match status" value="1"/>
</dbReference>
<organism evidence="1">
    <name type="scientific">marine metagenome</name>
    <dbReference type="NCBI Taxonomy" id="408172"/>
    <lineage>
        <taxon>unclassified sequences</taxon>
        <taxon>metagenomes</taxon>
        <taxon>ecological metagenomes</taxon>
    </lineage>
</organism>
<dbReference type="PANTHER" id="PTHR43480">
    <property type="entry name" value="ACYL-[ACYL-CARRIER-PROTEIN]--UDP-N-ACETYLGLUCOSAMINE O-ACYLTRANSFERASE"/>
    <property type="match status" value="1"/>
</dbReference>
<protein>
    <recommendedName>
        <fullName evidence="2">UDP N-acetylglucosamine O-acyltransferase C-terminal domain-containing protein</fullName>
    </recommendedName>
</protein>
<dbReference type="SUPFAM" id="SSF51161">
    <property type="entry name" value="Trimeric LpxA-like enzymes"/>
    <property type="match status" value="1"/>
</dbReference>
<dbReference type="InterPro" id="IPR010137">
    <property type="entry name" value="Lipid_A_LpxA"/>
</dbReference>
<dbReference type="GO" id="GO:0008610">
    <property type="term" value="P:lipid biosynthetic process"/>
    <property type="evidence" value="ECO:0007669"/>
    <property type="project" value="InterPro"/>
</dbReference>
<dbReference type="AlphaFoldDB" id="A0A382W1W1"/>
<proteinExistence type="predicted"/>
<evidence type="ECO:0008006" key="2">
    <source>
        <dbReference type="Google" id="ProtNLM"/>
    </source>
</evidence>